<keyword evidence="4" id="KW-1185">Reference proteome</keyword>
<feature type="domain" description="CN hydrolase" evidence="2">
    <location>
        <begin position="4"/>
        <end position="241"/>
    </location>
</feature>
<dbReference type="Gene3D" id="3.60.110.10">
    <property type="entry name" value="Carbon-nitrogen hydrolase"/>
    <property type="match status" value="1"/>
</dbReference>
<dbReference type="PANTHER" id="PTHR47799">
    <property type="entry name" value="OMEGA-AMIDASE YAFV"/>
    <property type="match status" value="1"/>
</dbReference>
<organism evidence="3 4">
    <name type="scientific">Planobacterium oryzisoli</name>
    <dbReference type="NCBI Taxonomy" id="2771435"/>
    <lineage>
        <taxon>Bacteria</taxon>
        <taxon>Pseudomonadati</taxon>
        <taxon>Bacteroidota</taxon>
        <taxon>Flavobacteriia</taxon>
        <taxon>Flavobacteriales</taxon>
        <taxon>Weeksellaceae</taxon>
        <taxon>Chryseobacterium group</taxon>
        <taxon>Chryseobacterium</taxon>
    </lineage>
</organism>
<dbReference type="SUPFAM" id="SSF56317">
    <property type="entry name" value="Carbon-nitrogen hydrolase"/>
    <property type="match status" value="1"/>
</dbReference>
<dbReference type="AlphaFoldDB" id="A0A930YWX6"/>
<dbReference type="InterPro" id="IPR001110">
    <property type="entry name" value="UPF0012_CS"/>
</dbReference>
<dbReference type="EMBL" id="JADKYY010000012">
    <property type="protein sequence ID" value="MBF5027947.1"/>
    <property type="molecule type" value="Genomic_DNA"/>
</dbReference>
<dbReference type="RefSeq" id="WP_194739871.1">
    <property type="nucleotide sequence ID" value="NZ_JADKYY010000012.1"/>
</dbReference>
<protein>
    <submittedName>
        <fullName evidence="3">Nitrilase family protein</fullName>
    </submittedName>
</protein>
<evidence type="ECO:0000256" key="1">
    <source>
        <dbReference type="ARBA" id="ARBA00010613"/>
    </source>
</evidence>
<accession>A0A930YWX6</accession>
<dbReference type="PANTHER" id="PTHR47799:SF1">
    <property type="entry name" value="OMEGA-AMIDASE YAFV"/>
    <property type="match status" value="1"/>
</dbReference>
<dbReference type="InterPro" id="IPR052737">
    <property type="entry name" value="Omega-amidase_YafV"/>
</dbReference>
<dbReference type="Pfam" id="PF00795">
    <property type="entry name" value="CN_hydrolase"/>
    <property type="match status" value="1"/>
</dbReference>
<evidence type="ECO:0000313" key="3">
    <source>
        <dbReference type="EMBL" id="MBF5027947.1"/>
    </source>
</evidence>
<dbReference type="PROSITE" id="PS01227">
    <property type="entry name" value="UPF0012"/>
    <property type="match status" value="1"/>
</dbReference>
<sequence length="252" mass="29006">MQQLKVKGLELNTEWYNKNANFTSVENILQNESADLFLLPEMFATGFSMEPEVVADRSEETFAFLKKMATKYGTALSGTAPVHEEGKFFNRMYFVTPTDTYFYDKRHLFSYSGEDKVYSKGSSRKVIEYKGLRFLLQVCYDLRFPVFSRNTDSYDVVLYLANWPVQRIDAWNTLLKARAIENQAYVIGINRTGKDGNGLVYESSSHCFFADGTEVGSINGGLLSCTLEKEKLQEFRERFRFLGDQDTFHITN</sequence>
<reference evidence="3" key="1">
    <citation type="submission" date="2020-11" db="EMBL/GenBank/DDBJ databases">
        <title>Genome seq and assembly of Planobacterium sp.</title>
        <authorList>
            <person name="Chhetri G."/>
        </authorList>
    </citation>
    <scope>NUCLEOTIDE SEQUENCE</scope>
    <source>
        <strain evidence="3">GCR5</strain>
    </source>
</reference>
<comment type="caution">
    <text evidence="3">The sequence shown here is derived from an EMBL/GenBank/DDBJ whole genome shotgun (WGS) entry which is preliminary data.</text>
</comment>
<dbReference type="GO" id="GO:0106008">
    <property type="term" value="F:2-oxoglutaramate amidase activity"/>
    <property type="evidence" value="ECO:0007669"/>
    <property type="project" value="TreeGrafter"/>
</dbReference>
<name>A0A930YWX6_9FLAO</name>
<dbReference type="GO" id="GO:0050152">
    <property type="term" value="F:omega-amidase activity"/>
    <property type="evidence" value="ECO:0007669"/>
    <property type="project" value="TreeGrafter"/>
</dbReference>
<evidence type="ECO:0000313" key="4">
    <source>
        <dbReference type="Proteomes" id="UP000694480"/>
    </source>
</evidence>
<evidence type="ECO:0000259" key="2">
    <source>
        <dbReference type="PROSITE" id="PS50263"/>
    </source>
</evidence>
<comment type="similarity">
    <text evidence="1">Belongs to the carbon-nitrogen hydrolase superfamily. NIT1/NIT2 family.</text>
</comment>
<dbReference type="Proteomes" id="UP000694480">
    <property type="component" value="Unassembled WGS sequence"/>
</dbReference>
<gene>
    <name evidence="3" type="ORF">IC612_09075</name>
</gene>
<dbReference type="PROSITE" id="PS50263">
    <property type="entry name" value="CN_HYDROLASE"/>
    <property type="match status" value="1"/>
</dbReference>
<proteinExistence type="inferred from homology"/>
<dbReference type="InterPro" id="IPR003010">
    <property type="entry name" value="C-N_Hydrolase"/>
</dbReference>
<dbReference type="InterPro" id="IPR036526">
    <property type="entry name" value="C-N_Hydrolase_sf"/>
</dbReference>